<evidence type="ECO:0000256" key="4">
    <source>
        <dbReference type="ARBA" id="ARBA00022475"/>
    </source>
</evidence>
<keyword evidence="10" id="KW-1185">Reference proteome</keyword>
<protein>
    <recommendedName>
        <fullName evidence="8">Probable membrane transporter protein</fullName>
    </recommendedName>
</protein>
<feature type="transmembrane region" description="Helical" evidence="8">
    <location>
        <begin position="81"/>
        <end position="100"/>
    </location>
</feature>
<accession>A0A4P7XET3</accession>
<dbReference type="InterPro" id="IPR002781">
    <property type="entry name" value="TM_pro_TauE-like"/>
</dbReference>
<evidence type="ECO:0000313" key="9">
    <source>
        <dbReference type="EMBL" id="QCF24602.1"/>
    </source>
</evidence>
<keyword evidence="3" id="KW-0813">Transport</keyword>
<dbReference type="Pfam" id="PF01925">
    <property type="entry name" value="TauE"/>
    <property type="match status" value="1"/>
</dbReference>
<reference evidence="9 10" key="1">
    <citation type="submission" date="2018-07" db="EMBL/GenBank/DDBJ databases">
        <title>Marsedoiliclastica nanhaica gen. nov. sp. nov., a novel marine hydrocarbonoclastic bacterium isolated from an in-situ enriched hydrocarbon-degrading consortium in deep-sea sediment.</title>
        <authorList>
            <person name="Dong C."/>
            <person name="Ma T."/>
            <person name="Liu R."/>
            <person name="Shao Z."/>
        </authorList>
    </citation>
    <scope>NUCLEOTIDE SEQUENCE [LARGE SCALE GENOMIC DNA]</scope>
    <source>
        <strain evidence="10">soil36-7</strain>
    </source>
</reference>
<dbReference type="AlphaFoldDB" id="A0A4P7XET3"/>
<dbReference type="GO" id="GO:0005886">
    <property type="term" value="C:plasma membrane"/>
    <property type="evidence" value="ECO:0007669"/>
    <property type="project" value="UniProtKB-SubCell"/>
</dbReference>
<feature type="transmembrane region" description="Helical" evidence="8">
    <location>
        <begin position="12"/>
        <end position="33"/>
    </location>
</feature>
<evidence type="ECO:0000313" key="10">
    <source>
        <dbReference type="Proteomes" id="UP000298049"/>
    </source>
</evidence>
<organism evidence="9 10">
    <name type="scientific">Hydrocarboniclastica marina</name>
    <dbReference type="NCBI Taxonomy" id="2259620"/>
    <lineage>
        <taxon>Bacteria</taxon>
        <taxon>Pseudomonadati</taxon>
        <taxon>Pseudomonadota</taxon>
        <taxon>Gammaproteobacteria</taxon>
        <taxon>Alteromonadales</taxon>
        <taxon>Alteromonadaceae</taxon>
        <taxon>Hydrocarboniclastica</taxon>
    </lineage>
</organism>
<gene>
    <name evidence="9" type="ORF">soil367_00760</name>
</gene>
<evidence type="ECO:0000256" key="7">
    <source>
        <dbReference type="ARBA" id="ARBA00023136"/>
    </source>
</evidence>
<feature type="transmembrane region" description="Helical" evidence="8">
    <location>
        <begin position="199"/>
        <end position="218"/>
    </location>
</feature>
<feature type="transmembrane region" description="Helical" evidence="8">
    <location>
        <begin position="39"/>
        <end position="61"/>
    </location>
</feature>
<evidence type="ECO:0000256" key="8">
    <source>
        <dbReference type="RuleBase" id="RU363041"/>
    </source>
</evidence>
<comment type="similarity">
    <text evidence="2 8">Belongs to the 4-toluene sulfonate uptake permease (TSUP) (TC 2.A.102) family.</text>
</comment>
<evidence type="ECO:0000256" key="3">
    <source>
        <dbReference type="ARBA" id="ARBA00022448"/>
    </source>
</evidence>
<comment type="subcellular location">
    <subcellularLocation>
        <location evidence="1 8">Cell membrane</location>
        <topology evidence="1 8">Multi-pass membrane protein</topology>
    </subcellularLocation>
</comment>
<evidence type="ECO:0000256" key="6">
    <source>
        <dbReference type="ARBA" id="ARBA00022989"/>
    </source>
</evidence>
<keyword evidence="4 8" id="KW-1003">Cell membrane</keyword>
<evidence type="ECO:0000256" key="1">
    <source>
        <dbReference type="ARBA" id="ARBA00004651"/>
    </source>
</evidence>
<dbReference type="Proteomes" id="UP000298049">
    <property type="component" value="Chromosome"/>
</dbReference>
<evidence type="ECO:0000256" key="5">
    <source>
        <dbReference type="ARBA" id="ARBA00022692"/>
    </source>
</evidence>
<dbReference type="InterPro" id="IPR052017">
    <property type="entry name" value="TSUP"/>
</dbReference>
<evidence type="ECO:0000256" key="2">
    <source>
        <dbReference type="ARBA" id="ARBA00009142"/>
    </source>
</evidence>
<keyword evidence="7 8" id="KW-0472">Membrane</keyword>
<sequence length="252" mass="26971">MSLVPYLPPGLDAFPALLLLISSAITSLVTASMGAGGGVLLLIIMAQVLAPAVLIPVHGMVQMGSNLGRATLTWRHIDWRVIGIMLPATLLGAWLGSLVLIALPPAIWNLAIAAFVLYLCWGPPLPRRALGKPGIFLAGAVTTFLSLFIGSTGPLVAGFIKQIHRDRFRTVATFASAMTLQHAPKAFVFTAAGFVLHDWLWFIAAMIACGAVGTWIGLKLLRRLNDERFRVVFNVVLTLLAVRLVWSGVMGG</sequence>
<dbReference type="PANTHER" id="PTHR30269">
    <property type="entry name" value="TRANSMEMBRANE PROTEIN YFCA"/>
    <property type="match status" value="1"/>
</dbReference>
<name>A0A4P7XET3_9ALTE</name>
<feature type="transmembrane region" description="Helical" evidence="8">
    <location>
        <begin position="106"/>
        <end position="123"/>
    </location>
</feature>
<proteinExistence type="inferred from homology"/>
<dbReference type="EMBL" id="CP031093">
    <property type="protein sequence ID" value="QCF24602.1"/>
    <property type="molecule type" value="Genomic_DNA"/>
</dbReference>
<dbReference type="RefSeq" id="WP_136545966.1">
    <property type="nucleotide sequence ID" value="NZ_CP031093.1"/>
</dbReference>
<feature type="transmembrane region" description="Helical" evidence="8">
    <location>
        <begin position="135"/>
        <end position="160"/>
    </location>
</feature>
<dbReference type="KEGG" id="hmi:soil367_00760"/>
<keyword evidence="6 8" id="KW-1133">Transmembrane helix</keyword>
<keyword evidence="5 8" id="KW-0812">Transmembrane</keyword>
<dbReference type="OrthoDB" id="6197550at2"/>
<dbReference type="PANTHER" id="PTHR30269:SF37">
    <property type="entry name" value="MEMBRANE TRANSPORTER PROTEIN"/>
    <property type="match status" value="1"/>
</dbReference>
<feature type="transmembrane region" description="Helical" evidence="8">
    <location>
        <begin position="230"/>
        <end position="249"/>
    </location>
</feature>